<gene>
    <name evidence="2" type="ORF">SDC9_91285</name>
</gene>
<proteinExistence type="predicted"/>
<accession>A0A644ZV64</accession>
<dbReference type="EMBL" id="VSSQ01010540">
    <property type="protein sequence ID" value="MPM44606.1"/>
    <property type="molecule type" value="Genomic_DNA"/>
</dbReference>
<evidence type="ECO:0000256" key="1">
    <source>
        <dbReference type="SAM" id="MobiDB-lite"/>
    </source>
</evidence>
<feature type="region of interest" description="Disordered" evidence="1">
    <location>
        <begin position="1"/>
        <end position="20"/>
    </location>
</feature>
<dbReference type="AlphaFoldDB" id="A0A644ZV64"/>
<comment type="caution">
    <text evidence="2">The sequence shown here is derived from an EMBL/GenBank/DDBJ whole genome shotgun (WGS) entry which is preliminary data.</text>
</comment>
<protein>
    <submittedName>
        <fullName evidence="2">Uncharacterized protein</fullName>
    </submittedName>
</protein>
<name>A0A644ZV64_9ZZZZ</name>
<evidence type="ECO:0000313" key="2">
    <source>
        <dbReference type="EMBL" id="MPM44606.1"/>
    </source>
</evidence>
<sequence>MNRSFEDTRRRADDSLSDMERRRTRLMRTHDNYMRHGAVNAAAELMVRIEAMENEIKFEEHMYRMTFY</sequence>
<organism evidence="2">
    <name type="scientific">bioreactor metagenome</name>
    <dbReference type="NCBI Taxonomy" id="1076179"/>
    <lineage>
        <taxon>unclassified sequences</taxon>
        <taxon>metagenomes</taxon>
        <taxon>ecological metagenomes</taxon>
    </lineage>
</organism>
<reference evidence="2" key="1">
    <citation type="submission" date="2019-08" db="EMBL/GenBank/DDBJ databases">
        <authorList>
            <person name="Kucharzyk K."/>
            <person name="Murdoch R.W."/>
            <person name="Higgins S."/>
            <person name="Loffler F."/>
        </authorList>
    </citation>
    <scope>NUCLEOTIDE SEQUENCE</scope>
</reference>